<feature type="domain" description="Helicase C-terminal" evidence="11">
    <location>
        <begin position="478"/>
        <end position="632"/>
    </location>
</feature>
<keyword evidence="3 9" id="KW-0347">Helicase</keyword>
<dbReference type="PANTHER" id="PTHR45766">
    <property type="entry name" value="DNA ANNEALING HELICASE AND ENDONUCLEASE ZRANB3 FAMILY MEMBER"/>
    <property type="match status" value="1"/>
</dbReference>
<dbReference type="PROSITE" id="PS51194">
    <property type="entry name" value="HELICASE_CTER"/>
    <property type="match status" value="1"/>
</dbReference>
<feature type="binding site" evidence="9">
    <location>
        <begin position="176"/>
        <end position="183"/>
    </location>
    <ligand>
        <name>ATP</name>
        <dbReference type="ChEBI" id="CHEBI:30616"/>
    </ligand>
</feature>
<comment type="subunit">
    <text evidence="9">Interacts with the RNAP. Has a higher affinity for the core RNAP than for the holoenzyme. Its ATPase activity is stimulated by binding to RNAP.</text>
</comment>
<dbReference type="RefSeq" id="WP_094947938.1">
    <property type="nucleotide sequence ID" value="NZ_NLFK01000016.1"/>
</dbReference>
<dbReference type="Gene3D" id="2.30.30.930">
    <property type="match status" value="1"/>
</dbReference>
<dbReference type="CDD" id="cd18793">
    <property type="entry name" value="SF2_C_SNF"/>
    <property type="match status" value="1"/>
</dbReference>
<keyword evidence="1 9" id="KW-0547">Nucleotide-binding</keyword>
<dbReference type="PANTHER" id="PTHR45766:SF6">
    <property type="entry name" value="SWI_SNF-RELATED MATRIX-ASSOCIATED ACTIN-DEPENDENT REGULATOR OF CHROMATIN SUBFAMILY A-LIKE PROTEIN 1"/>
    <property type="match status" value="1"/>
</dbReference>
<dbReference type="Gene3D" id="3.40.50.10810">
    <property type="entry name" value="Tandem AAA-ATPase domain"/>
    <property type="match status" value="1"/>
</dbReference>
<reference evidence="12 13" key="1">
    <citation type="submission" date="2017-07" db="EMBL/GenBank/DDBJ databases">
        <title>Virulence factors identified in Actinobacillus seminis.</title>
        <authorList>
            <person name="Negrete-Abascal E."/>
            <person name="Vaca-Pacheco S."/>
            <person name="Montes-Garcia F."/>
            <person name="Leyto-Gil A.M."/>
            <person name="Fragoso-Garcia E."/>
            <person name="Carvente-Garcia R."/>
            <person name="Perez-Agueros S."/>
            <person name="Castelan-Sanchez H.G."/>
            <person name="Garcia-Molina A."/>
            <person name="Villamar T.E."/>
            <person name="Vazquez-Cruz C."/>
        </authorList>
    </citation>
    <scope>NUCLEOTIDE SEQUENCE [LARGE SCALE GENOMIC DNA]</scope>
    <source>
        <strain evidence="12 13">ATCC 15768</strain>
    </source>
</reference>
<dbReference type="HAMAP" id="MF_01821">
    <property type="entry name" value="Helicase_RapA"/>
    <property type="match status" value="1"/>
</dbReference>
<evidence type="ECO:0000313" key="12">
    <source>
        <dbReference type="EMBL" id="OZN24051.1"/>
    </source>
</evidence>
<evidence type="ECO:0000313" key="13">
    <source>
        <dbReference type="Proteomes" id="UP000215738"/>
    </source>
</evidence>
<evidence type="ECO:0000256" key="3">
    <source>
        <dbReference type="ARBA" id="ARBA00022806"/>
    </source>
</evidence>
<dbReference type="Gene3D" id="6.10.140.1500">
    <property type="match status" value="1"/>
</dbReference>
<dbReference type="PROSITE" id="PS51192">
    <property type="entry name" value="HELICASE_ATP_BIND_1"/>
    <property type="match status" value="1"/>
</dbReference>
<dbReference type="InterPro" id="IPR014001">
    <property type="entry name" value="Helicase_ATP-bd"/>
</dbReference>
<keyword evidence="6 9" id="KW-0238">DNA-binding</keyword>
<dbReference type="InterPro" id="IPR040766">
    <property type="entry name" value="Tudor_2_RapA"/>
</dbReference>
<organism evidence="12 13">
    <name type="scientific">Actinobacillus seminis</name>
    <dbReference type="NCBI Taxonomy" id="722"/>
    <lineage>
        <taxon>Bacteria</taxon>
        <taxon>Pseudomonadati</taxon>
        <taxon>Pseudomonadota</taxon>
        <taxon>Gammaproteobacteria</taxon>
        <taxon>Pasteurellales</taxon>
        <taxon>Pasteurellaceae</taxon>
        <taxon>Actinobacillus</taxon>
    </lineage>
</organism>
<dbReference type="InterPro" id="IPR001650">
    <property type="entry name" value="Helicase_C-like"/>
</dbReference>
<dbReference type="Gene3D" id="3.40.50.300">
    <property type="entry name" value="P-loop containing nucleotide triphosphate hydrolases"/>
    <property type="match status" value="1"/>
</dbReference>
<dbReference type="InterPro" id="IPR022737">
    <property type="entry name" value="RapA_C"/>
</dbReference>
<dbReference type="InterPro" id="IPR023949">
    <property type="entry name" value="Helicase_RapA"/>
</dbReference>
<dbReference type="EMBL" id="NLFK01000016">
    <property type="protein sequence ID" value="OZN24051.1"/>
    <property type="molecule type" value="Genomic_DNA"/>
</dbReference>
<keyword evidence="5 9" id="KW-0805">Transcription regulation</keyword>
<dbReference type="InterPro" id="IPR027417">
    <property type="entry name" value="P-loop_NTPase"/>
</dbReference>
<evidence type="ECO:0000259" key="10">
    <source>
        <dbReference type="PROSITE" id="PS51192"/>
    </source>
</evidence>
<dbReference type="SMART" id="SM00487">
    <property type="entry name" value="DEXDc"/>
    <property type="match status" value="1"/>
</dbReference>
<sequence length="956" mass="109354">MMFVIGQRWISETENNLGLGIISALDARTVTIHFPAADEVRIYASNNAPLTRVSFQAGDEIPHQEGWRANVLEAMEHNGLFFYRVTRHDIMQDMVMLEQDIAPHIAFSKPQDRLFNAQIDRMEHFVLRYRSWQHQQIQYQSECRGLRGIRAGLIPHQLHIAQEVGQRMAPRVLLADEVGLGKTIEAGMILQQQLFAEKVQRVLILVPESLQHQWLVEMLRRFNLPFSLFDEERAADFDDSARNPFHSESLILCALDWFVSRPKRAQQALDAEFDLLIVDEAHHLTWSETQCSLEYQIVAQLAEKIPALLLLTATPEQLGQESHFARLRLLDPQRFYDYHAFLCEQENYRPLAEIINALLQEETLSLAQQQYLQSLPDEESAVLISQVSTSTQARRQLIAQLIDRHGTGRVLFRNTRQAVQGFPKRVYAPVKLPFPSQYQNALSILQRLGEIGSVEALYPERIFQEMNALSRWWEFDPRAAWLLEFLKQRRDEKVLVICRHADTVTQLEQVLREKEGIRSAVFHEKMSIVERDRTAAYFADQEYGAQVLLTSHIGSEGRNFQFAGHLVLFNVPETPDLLEQCIGRLDRIGQCGDVHIHVPYFDNSAQQVLVRWYHEGLNAFAETCPTGRLLFEKCGEKLSYFLQNPTALEEFHPFLQQTHEQYLTLKAELERGRDRLLELNSNGGEAAKRLAVRIAQQDGATDLINFSLYLFDLIGVEQEDVGEQTLVLKPSDHMLISDFPGLKEEGLTVTFDRARALAREEMDFLTWDHPLIRQGMELMTSGDIGKSAVSLLINKALPAGTLLLELIYIVEAQAPKGLHLTRFLPPTPVRLLLDAKGNNLANQVAFDSLQKQLKPMGRKMALDVIKMLRKQIVALLPLAEQQITSPAQQIIADAKQAAQQGLQAELNRLLALQKVNKNVRQDEIELIRRQFEQSLAQLDLASWRLDSLRVIVSNKE</sequence>
<evidence type="ECO:0000256" key="8">
    <source>
        <dbReference type="ARBA" id="ARBA00023163"/>
    </source>
</evidence>
<dbReference type="Pfam" id="PF00176">
    <property type="entry name" value="SNF2-rel_dom"/>
    <property type="match status" value="1"/>
</dbReference>
<dbReference type="Gene3D" id="2.30.30.140">
    <property type="match status" value="1"/>
</dbReference>
<dbReference type="InterPro" id="IPR040765">
    <property type="entry name" value="Tudor_1_RapA"/>
</dbReference>
<dbReference type="InterPro" id="IPR057342">
    <property type="entry name" value="DEXDc_RapA"/>
</dbReference>
<evidence type="ECO:0000256" key="5">
    <source>
        <dbReference type="ARBA" id="ARBA00023015"/>
    </source>
</evidence>
<feature type="short sequence motif" description="DEAH box" evidence="9">
    <location>
        <begin position="279"/>
        <end position="282"/>
    </location>
</feature>
<accession>A0ABX4FJP3</accession>
<feature type="domain" description="Helicase ATP-binding" evidence="10">
    <location>
        <begin position="163"/>
        <end position="333"/>
    </location>
</feature>
<keyword evidence="7 9" id="KW-0010">Activator</keyword>
<dbReference type="Pfam" id="PF12137">
    <property type="entry name" value="RapA_C"/>
    <property type="match status" value="1"/>
</dbReference>
<keyword evidence="8 9" id="KW-0804">Transcription</keyword>
<dbReference type="InterPro" id="IPR049730">
    <property type="entry name" value="SNF2/RAD54-like_C"/>
</dbReference>
<dbReference type="Gene3D" id="6.10.140.2230">
    <property type="match status" value="1"/>
</dbReference>
<keyword evidence="13" id="KW-1185">Reference proteome</keyword>
<dbReference type="Pfam" id="PF18337">
    <property type="entry name" value="Tudor_RapA"/>
    <property type="match status" value="1"/>
</dbReference>
<evidence type="ECO:0000256" key="1">
    <source>
        <dbReference type="ARBA" id="ARBA00022741"/>
    </source>
</evidence>
<evidence type="ECO:0000256" key="2">
    <source>
        <dbReference type="ARBA" id="ARBA00022801"/>
    </source>
</evidence>
<comment type="caution">
    <text evidence="12">The sequence shown here is derived from an EMBL/GenBank/DDBJ whole genome shotgun (WGS) entry which is preliminary data.</text>
</comment>
<evidence type="ECO:0000256" key="6">
    <source>
        <dbReference type="ARBA" id="ARBA00023125"/>
    </source>
</evidence>
<dbReference type="SMART" id="SM00490">
    <property type="entry name" value="HELICc"/>
    <property type="match status" value="1"/>
</dbReference>
<dbReference type="InterPro" id="IPR000330">
    <property type="entry name" value="SNF2_N"/>
</dbReference>
<dbReference type="Pfam" id="PF00271">
    <property type="entry name" value="Helicase_C"/>
    <property type="match status" value="1"/>
</dbReference>
<dbReference type="Pfam" id="PF18339">
    <property type="entry name" value="Tudor_1_RapA"/>
    <property type="match status" value="1"/>
</dbReference>
<evidence type="ECO:0000256" key="7">
    <source>
        <dbReference type="ARBA" id="ARBA00023159"/>
    </source>
</evidence>
<name>A0ABX4FJP3_9PAST</name>
<keyword evidence="4 9" id="KW-0067">ATP-binding</keyword>
<comment type="similarity">
    <text evidence="9">Belongs to the SNF2/RAD54 helicase family. RapA subfamily.</text>
</comment>
<protein>
    <recommendedName>
        <fullName evidence="9">RNA polymerase-associated protein RapA</fullName>
        <ecNumber evidence="9">3.6.4.-</ecNumber>
    </recommendedName>
    <alternativeName>
        <fullName evidence="9">ATP-dependent helicase HepA</fullName>
    </alternativeName>
</protein>
<dbReference type="Gene3D" id="3.30.360.80">
    <property type="match status" value="1"/>
</dbReference>
<dbReference type="SUPFAM" id="SSF52540">
    <property type="entry name" value="P-loop containing nucleoside triphosphate hydrolases"/>
    <property type="match status" value="2"/>
</dbReference>
<gene>
    <name evidence="9" type="primary">rapA</name>
    <name evidence="12" type="ORF">CFY87_11205</name>
</gene>
<keyword evidence="2 9" id="KW-0378">Hydrolase</keyword>
<comment type="function">
    <text evidence="9">Transcription regulator that activates transcription by stimulating RNA polymerase (RNAP) recycling in case of stress conditions such as supercoiled DNA or high salt concentrations. Probably acts by releasing the RNAP, when it is trapped or immobilized on tightly supercoiled DNA. Does not activate transcription on linear DNA. Probably not involved in DNA repair.</text>
</comment>
<dbReference type="InterPro" id="IPR038718">
    <property type="entry name" value="SNF2-like_sf"/>
</dbReference>
<proteinExistence type="inferred from homology"/>
<dbReference type="NCBIfam" id="NF003426">
    <property type="entry name" value="PRK04914.1"/>
    <property type="match status" value="1"/>
</dbReference>
<dbReference type="EC" id="3.6.4.-" evidence="9"/>
<dbReference type="CDD" id="cd18011">
    <property type="entry name" value="DEXDc_RapA"/>
    <property type="match status" value="1"/>
</dbReference>
<evidence type="ECO:0000259" key="11">
    <source>
        <dbReference type="PROSITE" id="PS51194"/>
    </source>
</evidence>
<evidence type="ECO:0000256" key="9">
    <source>
        <dbReference type="HAMAP-Rule" id="MF_01821"/>
    </source>
</evidence>
<dbReference type="Proteomes" id="UP000215738">
    <property type="component" value="Unassembled WGS sequence"/>
</dbReference>
<evidence type="ECO:0000256" key="4">
    <source>
        <dbReference type="ARBA" id="ARBA00022840"/>
    </source>
</evidence>